<evidence type="ECO:0000313" key="1">
    <source>
        <dbReference type="EMBL" id="QDO93029.1"/>
    </source>
</evidence>
<dbReference type="Proteomes" id="UP000319209">
    <property type="component" value="Chromosome"/>
</dbReference>
<gene>
    <name evidence="1" type="ORF">FNB79_03245</name>
</gene>
<dbReference type="KEGG" id="fop:FNB79_03245"/>
<dbReference type="AlphaFoldDB" id="A0A516GNE8"/>
<name>A0A516GNE8_9FLAO</name>
<accession>A0A516GNE8</accession>
<evidence type="ECO:0000313" key="2">
    <source>
        <dbReference type="Proteomes" id="UP000319209"/>
    </source>
</evidence>
<keyword evidence="2" id="KW-1185">Reference proteome</keyword>
<dbReference type="OrthoDB" id="953239at2"/>
<sequence length="131" mass="14878">MKKDIEIPKVEGVYIAAVKVFNKDLNVYEWNAYIINDKDVDLEMILIVSKGLSKDKKTAVMRHKLEALPAKSFAKIEYLQDEVLALVNTFEVSFFEGNKMFDKSFVFKANTINEKACQPIPTMGVKGVLVK</sequence>
<protein>
    <recommendedName>
        <fullName evidence="3">Phenylalanyl-tRNA synthetase subunit alpha</fullName>
    </recommendedName>
</protein>
<organism evidence="1 2">
    <name type="scientific">Formosa sediminum</name>
    <dbReference type="NCBI Taxonomy" id="2594004"/>
    <lineage>
        <taxon>Bacteria</taxon>
        <taxon>Pseudomonadati</taxon>
        <taxon>Bacteroidota</taxon>
        <taxon>Flavobacteriia</taxon>
        <taxon>Flavobacteriales</taxon>
        <taxon>Flavobacteriaceae</taxon>
        <taxon>Formosa</taxon>
    </lineage>
</organism>
<evidence type="ECO:0008006" key="3">
    <source>
        <dbReference type="Google" id="ProtNLM"/>
    </source>
</evidence>
<dbReference type="RefSeq" id="WP_143379936.1">
    <property type="nucleotide sequence ID" value="NZ_CP041637.1"/>
</dbReference>
<proteinExistence type="predicted"/>
<reference evidence="1 2" key="1">
    <citation type="submission" date="2019-07" db="EMBL/GenBank/DDBJ databases">
        <title>Genome sequencing for Formosa sp. PS13.</title>
        <authorList>
            <person name="Park S.-J."/>
        </authorList>
    </citation>
    <scope>NUCLEOTIDE SEQUENCE [LARGE SCALE GENOMIC DNA]</scope>
    <source>
        <strain evidence="1 2">PS13</strain>
    </source>
</reference>
<dbReference type="EMBL" id="CP041637">
    <property type="protein sequence ID" value="QDO93029.1"/>
    <property type="molecule type" value="Genomic_DNA"/>
</dbReference>